<keyword evidence="2" id="KW-0732">Signal</keyword>
<dbReference type="EMBL" id="KL584756">
    <property type="protein sequence ID" value="KEQ96617.1"/>
    <property type="molecule type" value="Genomic_DNA"/>
</dbReference>
<accession>A0A074YRD0</accession>
<dbReference type="OrthoDB" id="3934359at2759"/>
<dbReference type="Gene3D" id="3.50.4.10">
    <property type="entry name" value="Hepatocyte Growth Factor"/>
    <property type="match status" value="1"/>
</dbReference>
<dbReference type="AlphaFoldDB" id="A0A074YRD0"/>
<protein>
    <recommendedName>
        <fullName evidence="3">Apple domain-containing protein</fullName>
    </recommendedName>
</protein>
<feature type="chain" id="PRO_5001703473" description="Apple domain-containing protein" evidence="2">
    <location>
        <begin position="19"/>
        <end position="603"/>
    </location>
</feature>
<evidence type="ECO:0000313" key="5">
    <source>
        <dbReference type="Proteomes" id="UP000030641"/>
    </source>
</evidence>
<feature type="compositionally biased region" description="Polar residues" evidence="1">
    <location>
        <begin position="133"/>
        <end position="156"/>
    </location>
</feature>
<evidence type="ECO:0000256" key="1">
    <source>
        <dbReference type="SAM" id="MobiDB-lite"/>
    </source>
</evidence>
<sequence>MAAKYAVSLMALLGSVAAQGYNSSSIASTTSSSVNPQYTNGAEPTVGGTTFLIQSDTSYSDATVLTLSRKRQATSGIASCLATCSDSDRCVGTSYSDDSMQCTYYSDIDTATQTKTAGTDFALVQSRANASTTSDVFNGTTPVTSGGATRTSGVSLSSGAAGNSTTRATGSSTRSAGVSLSSGVSGNSTRSASASRTSSGAVSTTSGSAASPSPSSLLSINGVLFLIEIDIDYTGIEITLTILAKRAGQSLDQCLTTCAANTNCAATSFTEADGTCTFFSSVDAGSRVSADGTTFATVISRAGAGNGSGTNGTSPTTNGTTPAIPSNVTAESFICPRLDGSVLLSNVDVTFAISCSSFLIGTTYDAVAEIQQKRQAIDNGLPSTLSNCVDLCSVAESCVGTTFNIATETCAFYNDVDYATDVAGYDSAVRVQDNSGNGNGNGSGEVATTTVLAPGVTTTVIVAAPTTATIYQTIVSTVTVIAGGAGQTVYPGGAVVTSISSVGQVTYTNTVPTVTIPQNGNAAVPTVTITIGGAGTAVATQVVTVTVDQNGNVIGQSTAGAAAGGAGGAGSGAYPTVTVHDVSTVSVCPTTADSVVWTTVYVR</sequence>
<dbReference type="InterPro" id="IPR003609">
    <property type="entry name" value="Pan_app"/>
</dbReference>
<dbReference type="HOGENOM" id="CLU_465369_0_0_1"/>
<reference evidence="4 5" key="1">
    <citation type="journal article" date="2014" name="BMC Genomics">
        <title>Genome sequencing of four Aureobasidium pullulans varieties: biotechnological potential, stress tolerance, and description of new species.</title>
        <authorList>
            <person name="Gostin Ar C."/>
            <person name="Ohm R.A."/>
            <person name="Kogej T."/>
            <person name="Sonjak S."/>
            <person name="Turk M."/>
            <person name="Zajc J."/>
            <person name="Zalar P."/>
            <person name="Grube M."/>
            <person name="Sun H."/>
            <person name="Han J."/>
            <person name="Sharma A."/>
            <person name="Chiniquy J."/>
            <person name="Ngan C.Y."/>
            <person name="Lipzen A."/>
            <person name="Barry K."/>
            <person name="Grigoriev I.V."/>
            <person name="Gunde-Cimerman N."/>
        </authorList>
    </citation>
    <scope>NUCLEOTIDE SEQUENCE [LARGE SCALE GENOMIC DNA]</scope>
    <source>
        <strain evidence="4 5">EXF-2481</strain>
    </source>
</reference>
<keyword evidence="5" id="KW-1185">Reference proteome</keyword>
<feature type="compositionally biased region" description="Low complexity" evidence="1">
    <location>
        <begin position="157"/>
        <end position="214"/>
    </location>
</feature>
<dbReference type="InParanoid" id="A0A074YRD0"/>
<feature type="region of interest" description="Disordered" evidence="1">
    <location>
        <begin position="133"/>
        <end position="214"/>
    </location>
</feature>
<organism evidence="4 5">
    <name type="scientific">Aureobasidium subglaciale (strain EXF-2481)</name>
    <name type="common">Aureobasidium pullulans var. subglaciale</name>
    <dbReference type="NCBI Taxonomy" id="1043005"/>
    <lineage>
        <taxon>Eukaryota</taxon>
        <taxon>Fungi</taxon>
        <taxon>Dikarya</taxon>
        <taxon>Ascomycota</taxon>
        <taxon>Pezizomycotina</taxon>
        <taxon>Dothideomycetes</taxon>
        <taxon>Dothideomycetidae</taxon>
        <taxon>Dothideales</taxon>
        <taxon>Saccotheciaceae</taxon>
        <taxon>Aureobasidium</taxon>
    </lineage>
</organism>
<proteinExistence type="predicted"/>
<dbReference type="RefSeq" id="XP_013344916.1">
    <property type="nucleotide sequence ID" value="XM_013489462.1"/>
</dbReference>
<evidence type="ECO:0000313" key="4">
    <source>
        <dbReference type="EMBL" id="KEQ96617.1"/>
    </source>
</evidence>
<feature type="domain" description="Apple" evidence="3">
    <location>
        <begin position="249"/>
        <end position="283"/>
    </location>
</feature>
<dbReference type="Pfam" id="PF00024">
    <property type="entry name" value="PAN_1"/>
    <property type="match status" value="1"/>
</dbReference>
<dbReference type="Proteomes" id="UP000030641">
    <property type="component" value="Unassembled WGS sequence"/>
</dbReference>
<evidence type="ECO:0000259" key="3">
    <source>
        <dbReference type="Pfam" id="PF00024"/>
    </source>
</evidence>
<feature type="signal peptide" evidence="2">
    <location>
        <begin position="1"/>
        <end position="18"/>
    </location>
</feature>
<evidence type="ECO:0000256" key="2">
    <source>
        <dbReference type="SAM" id="SignalP"/>
    </source>
</evidence>
<dbReference type="GeneID" id="25363755"/>
<gene>
    <name evidence="4" type="ORF">AUEXF2481DRAFT_28546</name>
</gene>
<name>A0A074YRD0_AURSE</name>